<comment type="function">
    <text evidence="7">Microtubule inner protein (MIP) part of the dynein-decorated doublet microtubules (DMTs) in cilia axoneme, which is required for motile cilia beating.</text>
</comment>
<evidence type="ECO:0000256" key="6">
    <source>
        <dbReference type="ARBA" id="ARBA00023273"/>
    </source>
</evidence>
<comment type="subunit">
    <text evidence="8">Microtubule inner protein component of sperm flagellar doublet microtubules.</text>
</comment>
<dbReference type="GO" id="GO:0030317">
    <property type="term" value="P:flagellated sperm motility"/>
    <property type="evidence" value="ECO:0007669"/>
    <property type="project" value="InterPro"/>
</dbReference>
<dbReference type="PANTHER" id="PTHR31180">
    <property type="entry name" value="CILIA- AND FLAGELLA-ASSOCIATED PROTEIN 107-RELATED"/>
    <property type="match status" value="1"/>
</dbReference>
<evidence type="ECO:0000256" key="1">
    <source>
        <dbReference type="ARBA" id="ARBA00004611"/>
    </source>
</evidence>
<keyword evidence="2" id="KW-0963">Cytoplasm</keyword>
<accession>A0A8B9MKZ0</accession>
<keyword evidence="11" id="KW-1185">Reference proteome</keyword>
<dbReference type="Pfam" id="PF22595">
    <property type="entry name" value="CFAP107"/>
    <property type="match status" value="1"/>
</dbReference>
<dbReference type="InterPro" id="IPR029058">
    <property type="entry name" value="AB_hydrolase_fold"/>
</dbReference>
<keyword evidence="4" id="KW-0969">Cilium</keyword>
<dbReference type="Ensembl" id="ENSANIT00000010739.1">
    <property type="protein sequence ID" value="ENSANIP00000010377.1"/>
    <property type="gene ID" value="ENSANIG00000007032.1"/>
</dbReference>
<evidence type="ECO:0000256" key="4">
    <source>
        <dbReference type="ARBA" id="ARBA00023069"/>
    </source>
</evidence>
<dbReference type="Pfam" id="PF07859">
    <property type="entry name" value="Abhydrolase_3"/>
    <property type="match status" value="1"/>
</dbReference>
<dbReference type="PANTHER" id="PTHR31180:SF2">
    <property type="entry name" value="CILIA- AND FLAGELLA-ASSOCIATED PROTEIN 107"/>
    <property type="match status" value="1"/>
</dbReference>
<dbReference type="InterPro" id="IPR054709">
    <property type="entry name" value="CFAP107"/>
</dbReference>
<sequence length="292" mass="33563">MKNIELYGVDPANVIVCGDSAGGNLAAAVSQTLAGRSDLPKLRAQILIYPGLQALDFNLPSYHQNRGVPLLFRERAAFFALQYLNGDALHMQEVLEGSHIPPDMRLKYRKWFIKDTGKLCSSIYRTDFICFPDHKPDQTLRRTMMEKFEGLPMQHFFTHHEEPRSRNLVSEYDDKYNRHGYNPVLPPLCSWNGRKFAWISQKSDFPILEPPTNYGLLEHLMKKWHKKEDGVIKSVYTISYESPPISAFATCQLRQPAKTHYVPFNQGCLPKMLAESWIMKGVRNTCKPSANW</sequence>
<organism evidence="10 11">
    <name type="scientific">Accipiter nisus</name>
    <name type="common">Eurasian sparrowhawk</name>
    <dbReference type="NCBI Taxonomy" id="211598"/>
    <lineage>
        <taxon>Eukaryota</taxon>
        <taxon>Metazoa</taxon>
        <taxon>Chordata</taxon>
        <taxon>Craniata</taxon>
        <taxon>Vertebrata</taxon>
        <taxon>Euteleostomi</taxon>
        <taxon>Archelosauria</taxon>
        <taxon>Archosauria</taxon>
        <taxon>Dinosauria</taxon>
        <taxon>Saurischia</taxon>
        <taxon>Theropoda</taxon>
        <taxon>Coelurosauria</taxon>
        <taxon>Aves</taxon>
        <taxon>Neognathae</taxon>
        <taxon>Neoaves</taxon>
        <taxon>Telluraves</taxon>
        <taxon>Accipitrimorphae</taxon>
        <taxon>Accipitriformes</taxon>
        <taxon>Accipitridae</taxon>
        <taxon>Accipitrinae</taxon>
        <taxon>Accipiter</taxon>
    </lineage>
</organism>
<comment type="subcellular location">
    <subcellularLocation>
        <location evidence="1">Cytoplasm</location>
        <location evidence="1">Cytoskeleton</location>
        <location evidence="1">Flagellum axoneme</location>
    </subcellularLocation>
</comment>
<keyword evidence="3" id="KW-0282">Flagellum</keyword>
<protein>
    <recommendedName>
        <fullName evidence="9">Alpha/beta hydrolase fold-3 domain-containing protein</fullName>
    </recommendedName>
</protein>
<dbReference type="SUPFAM" id="SSF53474">
    <property type="entry name" value="alpha/beta-Hydrolases"/>
    <property type="match status" value="1"/>
</dbReference>
<evidence type="ECO:0000256" key="3">
    <source>
        <dbReference type="ARBA" id="ARBA00022846"/>
    </source>
</evidence>
<dbReference type="Proteomes" id="UP000694541">
    <property type="component" value="Unplaced"/>
</dbReference>
<dbReference type="GO" id="GO:0005879">
    <property type="term" value="C:axonemal microtubule"/>
    <property type="evidence" value="ECO:0007669"/>
    <property type="project" value="TreeGrafter"/>
</dbReference>
<dbReference type="InterPro" id="IPR037662">
    <property type="entry name" value="CFAP68/107"/>
</dbReference>
<keyword evidence="6" id="KW-0966">Cell projection</keyword>
<reference evidence="10" key="2">
    <citation type="submission" date="2025-09" db="UniProtKB">
        <authorList>
            <consortium name="Ensembl"/>
        </authorList>
    </citation>
    <scope>IDENTIFICATION</scope>
</reference>
<feature type="domain" description="Alpha/beta hydrolase fold-3" evidence="9">
    <location>
        <begin position="6"/>
        <end position="89"/>
    </location>
</feature>
<keyword evidence="5" id="KW-0206">Cytoskeleton</keyword>
<dbReference type="GO" id="GO:0016787">
    <property type="term" value="F:hydrolase activity"/>
    <property type="evidence" value="ECO:0007669"/>
    <property type="project" value="InterPro"/>
</dbReference>
<evidence type="ECO:0000256" key="8">
    <source>
        <dbReference type="ARBA" id="ARBA00046435"/>
    </source>
</evidence>
<name>A0A8B9MKZ0_9AVES</name>
<evidence type="ECO:0000256" key="2">
    <source>
        <dbReference type="ARBA" id="ARBA00022490"/>
    </source>
</evidence>
<dbReference type="Gene3D" id="3.40.50.1820">
    <property type="entry name" value="alpha/beta hydrolase"/>
    <property type="match status" value="1"/>
</dbReference>
<dbReference type="InterPro" id="IPR013094">
    <property type="entry name" value="AB_hydrolase_3"/>
</dbReference>
<dbReference type="AlphaFoldDB" id="A0A8B9MKZ0"/>
<reference evidence="10" key="1">
    <citation type="submission" date="2025-08" db="UniProtKB">
        <authorList>
            <consortium name="Ensembl"/>
        </authorList>
    </citation>
    <scope>IDENTIFICATION</scope>
</reference>
<evidence type="ECO:0000313" key="10">
    <source>
        <dbReference type="Ensembl" id="ENSANIP00000010377.1"/>
    </source>
</evidence>
<evidence type="ECO:0000313" key="11">
    <source>
        <dbReference type="Proteomes" id="UP000694541"/>
    </source>
</evidence>
<proteinExistence type="predicted"/>
<evidence type="ECO:0000259" key="9">
    <source>
        <dbReference type="Pfam" id="PF07859"/>
    </source>
</evidence>
<evidence type="ECO:0000256" key="7">
    <source>
        <dbReference type="ARBA" id="ARBA00035003"/>
    </source>
</evidence>
<evidence type="ECO:0000256" key="5">
    <source>
        <dbReference type="ARBA" id="ARBA00023212"/>
    </source>
</evidence>